<organism evidence="1 2">
    <name type="scientific">Pluteus cervinus</name>
    <dbReference type="NCBI Taxonomy" id="181527"/>
    <lineage>
        <taxon>Eukaryota</taxon>
        <taxon>Fungi</taxon>
        <taxon>Dikarya</taxon>
        <taxon>Basidiomycota</taxon>
        <taxon>Agaricomycotina</taxon>
        <taxon>Agaricomycetes</taxon>
        <taxon>Agaricomycetidae</taxon>
        <taxon>Agaricales</taxon>
        <taxon>Pluteineae</taxon>
        <taxon>Pluteaceae</taxon>
        <taxon>Pluteus</taxon>
    </lineage>
</organism>
<proteinExistence type="predicted"/>
<evidence type="ECO:0000313" key="2">
    <source>
        <dbReference type="Proteomes" id="UP000308600"/>
    </source>
</evidence>
<gene>
    <name evidence="1" type="ORF">BDN72DRAFT_864514</name>
</gene>
<protein>
    <submittedName>
        <fullName evidence="1">Uncharacterized protein</fullName>
    </submittedName>
</protein>
<name>A0ACD3A3F5_9AGAR</name>
<sequence length="398" mass="44667">MQVSLPDLPNELLLEIIKLVDVNKDPDILRNLRLVSVHIGRLLPIDVMLSPRSFTRFDERFGSAFDTSSRKIATSANVIMEDPDNKAKYMSKEESDAVPEKLRQILKVLGLNKMEVRDAWAARRCATVQELPINSVSYVIGEGDADPSEDWAWLEEYIQQLHSKHEGRLKSLTIGKAAGLNDLTSAPFKAKLPEIEKIILDGLNLSDIGQICQNVTTTDLTFSSLIFNGGTNHISRDDIEKSLFSPTLETQAIFSTITSLELDIYRGPKNPVKALRTAPRCILEHCAALTKFWFFLPCSENWIAAPEADELIDPIPLYSQARLTDIGIPRSYIKTAYGAQKQYPLQKLCALMRSIHERFPNVDRCTIMWHNQADDKEGDMIEVRNAATALGIDVAEKS</sequence>
<dbReference type="EMBL" id="ML208806">
    <property type="protein sequence ID" value="TFK60242.1"/>
    <property type="molecule type" value="Genomic_DNA"/>
</dbReference>
<reference evidence="1 2" key="1">
    <citation type="journal article" date="2019" name="Nat. Ecol. Evol.">
        <title>Megaphylogeny resolves global patterns of mushroom evolution.</title>
        <authorList>
            <person name="Varga T."/>
            <person name="Krizsan K."/>
            <person name="Foldi C."/>
            <person name="Dima B."/>
            <person name="Sanchez-Garcia M."/>
            <person name="Sanchez-Ramirez S."/>
            <person name="Szollosi G.J."/>
            <person name="Szarkandi J.G."/>
            <person name="Papp V."/>
            <person name="Albert L."/>
            <person name="Andreopoulos W."/>
            <person name="Angelini C."/>
            <person name="Antonin V."/>
            <person name="Barry K.W."/>
            <person name="Bougher N.L."/>
            <person name="Buchanan P."/>
            <person name="Buyck B."/>
            <person name="Bense V."/>
            <person name="Catcheside P."/>
            <person name="Chovatia M."/>
            <person name="Cooper J."/>
            <person name="Damon W."/>
            <person name="Desjardin D."/>
            <person name="Finy P."/>
            <person name="Geml J."/>
            <person name="Haridas S."/>
            <person name="Hughes K."/>
            <person name="Justo A."/>
            <person name="Karasinski D."/>
            <person name="Kautmanova I."/>
            <person name="Kiss B."/>
            <person name="Kocsube S."/>
            <person name="Kotiranta H."/>
            <person name="LaButti K.M."/>
            <person name="Lechner B.E."/>
            <person name="Liimatainen K."/>
            <person name="Lipzen A."/>
            <person name="Lukacs Z."/>
            <person name="Mihaltcheva S."/>
            <person name="Morgado L.N."/>
            <person name="Niskanen T."/>
            <person name="Noordeloos M.E."/>
            <person name="Ohm R.A."/>
            <person name="Ortiz-Santana B."/>
            <person name="Ovrebo C."/>
            <person name="Racz N."/>
            <person name="Riley R."/>
            <person name="Savchenko A."/>
            <person name="Shiryaev A."/>
            <person name="Soop K."/>
            <person name="Spirin V."/>
            <person name="Szebenyi C."/>
            <person name="Tomsovsky M."/>
            <person name="Tulloss R.E."/>
            <person name="Uehling J."/>
            <person name="Grigoriev I.V."/>
            <person name="Vagvolgyi C."/>
            <person name="Papp T."/>
            <person name="Martin F.M."/>
            <person name="Miettinen O."/>
            <person name="Hibbett D.S."/>
            <person name="Nagy L.G."/>
        </authorList>
    </citation>
    <scope>NUCLEOTIDE SEQUENCE [LARGE SCALE GENOMIC DNA]</scope>
    <source>
        <strain evidence="1 2">NL-1719</strain>
    </source>
</reference>
<dbReference type="Proteomes" id="UP000308600">
    <property type="component" value="Unassembled WGS sequence"/>
</dbReference>
<accession>A0ACD3A3F5</accession>
<keyword evidence="2" id="KW-1185">Reference proteome</keyword>
<evidence type="ECO:0000313" key="1">
    <source>
        <dbReference type="EMBL" id="TFK60242.1"/>
    </source>
</evidence>